<dbReference type="AlphaFoldDB" id="A0A081PB09"/>
<dbReference type="eggNOG" id="COG2814">
    <property type="taxonomic scope" value="Bacteria"/>
</dbReference>
<evidence type="ECO:0000313" key="9">
    <source>
        <dbReference type="Proteomes" id="UP000028123"/>
    </source>
</evidence>
<dbReference type="GO" id="GO:0005886">
    <property type="term" value="C:plasma membrane"/>
    <property type="evidence" value="ECO:0007669"/>
    <property type="project" value="UniProtKB-SubCell"/>
</dbReference>
<feature type="transmembrane region" description="Helical" evidence="6">
    <location>
        <begin position="69"/>
        <end position="88"/>
    </location>
</feature>
<dbReference type="InterPro" id="IPR023845">
    <property type="entry name" value="DUF3817_TM"/>
</dbReference>
<feature type="transmembrane region" description="Helical" evidence="6">
    <location>
        <begin position="42"/>
        <end position="63"/>
    </location>
</feature>
<evidence type="ECO:0000313" key="8">
    <source>
        <dbReference type="EMBL" id="KEQ27882.1"/>
    </source>
</evidence>
<keyword evidence="4 6" id="KW-1133">Transmembrane helix</keyword>
<dbReference type="Pfam" id="PF12823">
    <property type="entry name" value="DUF3817"/>
    <property type="match status" value="1"/>
</dbReference>
<dbReference type="NCBIfam" id="TIGR03954">
    <property type="entry name" value="integ_memb_HG"/>
    <property type="match status" value="1"/>
</dbReference>
<feature type="transmembrane region" description="Helical" evidence="6">
    <location>
        <begin position="12"/>
        <end position="30"/>
    </location>
</feature>
<dbReference type="OrthoDB" id="1121311at2"/>
<keyword evidence="9" id="KW-1185">Reference proteome</keyword>
<evidence type="ECO:0000256" key="3">
    <source>
        <dbReference type="ARBA" id="ARBA00022692"/>
    </source>
</evidence>
<dbReference type="PANTHER" id="PTHR40077">
    <property type="entry name" value="MEMBRANE PROTEIN-RELATED"/>
    <property type="match status" value="1"/>
</dbReference>
<dbReference type="Proteomes" id="UP000028123">
    <property type="component" value="Unassembled WGS sequence"/>
</dbReference>
<evidence type="ECO:0000259" key="7">
    <source>
        <dbReference type="Pfam" id="PF12823"/>
    </source>
</evidence>
<sequence length="97" mass="10964">MLNHPIGRLRIIAFIEGMSFLVLLAIAMPLKYFLDMPQAVKIVGSLHGLLFVLYVLAVIHVTFAHRWTVLKVLFAMLAAFIPFGNFLLDSRLLKNGR</sequence>
<dbReference type="PANTHER" id="PTHR40077:SF1">
    <property type="entry name" value="MEMBRANE PROTEIN"/>
    <property type="match status" value="1"/>
</dbReference>
<comment type="caution">
    <text evidence="8">The sequence shown here is derived from an EMBL/GenBank/DDBJ whole genome shotgun (WGS) entry which is preliminary data.</text>
</comment>
<name>A0A081PB09_9BACL</name>
<evidence type="ECO:0000256" key="5">
    <source>
        <dbReference type="ARBA" id="ARBA00023136"/>
    </source>
</evidence>
<dbReference type="RefSeq" id="WP_036675049.1">
    <property type="nucleotide sequence ID" value="NZ_FYEP01000026.1"/>
</dbReference>
<evidence type="ECO:0000256" key="6">
    <source>
        <dbReference type="SAM" id="Phobius"/>
    </source>
</evidence>
<gene>
    <name evidence="8" type="ORF">ET33_00185</name>
</gene>
<protein>
    <submittedName>
        <fullName evidence="8">Membrane protein</fullName>
    </submittedName>
</protein>
<keyword evidence="5 6" id="KW-0472">Membrane</keyword>
<feature type="domain" description="DUF3817" evidence="7">
    <location>
        <begin position="7"/>
        <end position="92"/>
    </location>
</feature>
<keyword evidence="3 6" id="KW-0812">Transmembrane</keyword>
<evidence type="ECO:0000256" key="1">
    <source>
        <dbReference type="ARBA" id="ARBA00004651"/>
    </source>
</evidence>
<evidence type="ECO:0000256" key="2">
    <source>
        <dbReference type="ARBA" id="ARBA00022475"/>
    </source>
</evidence>
<comment type="subcellular location">
    <subcellularLocation>
        <location evidence="1">Cell membrane</location>
        <topology evidence="1">Multi-pass membrane protein</topology>
    </subcellularLocation>
</comment>
<reference evidence="8 9" key="1">
    <citation type="submission" date="2014-06" db="EMBL/GenBank/DDBJ databases">
        <title>Draft genome sequence of Paenibacillus sp. MSt1.</title>
        <authorList>
            <person name="Aw Y.K."/>
            <person name="Ong K.S."/>
            <person name="Gan H.M."/>
            <person name="Lee S.M."/>
        </authorList>
    </citation>
    <scope>NUCLEOTIDE SEQUENCE [LARGE SCALE GENOMIC DNA]</scope>
    <source>
        <strain evidence="8 9">MSt1</strain>
    </source>
</reference>
<organism evidence="8 9">
    <name type="scientific">Paenibacillus tyrfis</name>
    <dbReference type="NCBI Taxonomy" id="1501230"/>
    <lineage>
        <taxon>Bacteria</taxon>
        <taxon>Bacillati</taxon>
        <taxon>Bacillota</taxon>
        <taxon>Bacilli</taxon>
        <taxon>Bacillales</taxon>
        <taxon>Paenibacillaceae</taxon>
        <taxon>Paenibacillus</taxon>
    </lineage>
</organism>
<keyword evidence="2" id="KW-1003">Cell membrane</keyword>
<evidence type="ECO:0000256" key="4">
    <source>
        <dbReference type="ARBA" id="ARBA00022989"/>
    </source>
</evidence>
<accession>A0A081PB09</accession>
<proteinExistence type="predicted"/>
<dbReference type="EMBL" id="JNVM01000001">
    <property type="protein sequence ID" value="KEQ27882.1"/>
    <property type="molecule type" value="Genomic_DNA"/>
</dbReference>